<organism evidence="2 3">
    <name type="scientific">Oceanobacillus kapialis</name>
    <dbReference type="NCBI Taxonomy" id="481353"/>
    <lineage>
        <taxon>Bacteria</taxon>
        <taxon>Bacillati</taxon>
        <taxon>Bacillota</taxon>
        <taxon>Bacilli</taxon>
        <taxon>Bacillales</taxon>
        <taxon>Bacillaceae</taxon>
        <taxon>Oceanobacillus</taxon>
    </lineage>
</organism>
<gene>
    <name evidence="2" type="ORF">ACFSUN_12820</name>
</gene>
<dbReference type="Proteomes" id="UP001597451">
    <property type="component" value="Unassembled WGS sequence"/>
</dbReference>
<comment type="caution">
    <text evidence="2">The sequence shown here is derived from an EMBL/GenBank/DDBJ whole genome shotgun (WGS) entry which is preliminary data.</text>
</comment>
<dbReference type="EMBL" id="JBHUMX010000038">
    <property type="protein sequence ID" value="MFD2629663.1"/>
    <property type="molecule type" value="Genomic_DNA"/>
</dbReference>
<accession>A0ABW5Q2D6</accession>
<protein>
    <submittedName>
        <fullName evidence="2">Uncharacterized protein</fullName>
    </submittedName>
</protein>
<proteinExistence type="predicted"/>
<dbReference type="RefSeq" id="WP_379562454.1">
    <property type="nucleotide sequence ID" value="NZ_JBHUMX010000038.1"/>
</dbReference>
<feature type="region of interest" description="Disordered" evidence="1">
    <location>
        <begin position="1"/>
        <end position="20"/>
    </location>
</feature>
<keyword evidence="3" id="KW-1185">Reference proteome</keyword>
<feature type="compositionally biased region" description="Basic and acidic residues" evidence="1">
    <location>
        <begin position="10"/>
        <end position="20"/>
    </location>
</feature>
<name>A0ABW5Q2D6_9BACI</name>
<evidence type="ECO:0000313" key="3">
    <source>
        <dbReference type="Proteomes" id="UP001597451"/>
    </source>
</evidence>
<reference evidence="3" key="1">
    <citation type="journal article" date="2019" name="Int. J. Syst. Evol. Microbiol.">
        <title>The Global Catalogue of Microorganisms (GCM) 10K type strain sequencing project: providing services to taxonomists for standard genome sequencing and annotation.</title>
        <authorList>
            <consortium name="The Broad Institute Genomics Platform"/>
            <consortium name="The Broad Institute Genome Sequencing Center for Infectious Disease"/>
            <person name="Wu L."/>
            <person name="Ma J."/>
        </authorList>
    </citation>
    <scope>NUCLEOTIDE SEQUENCE [LARGE SCALE GENOMIC DNA]</scope>
    <source>
        <strain evidence="3">TISTR 1858</strain>
    </source>
</reference>
<sequence>MSCNSRQKHHEHECSCHKKKNHCNDDNRVRGDYYDHPWFRTAVTCHELKKHRCEWWGRN</sequence>
<evidence type="ECO:0000256" key="1">
    <source>
        <dbReference type="SAM" id="MobiDB-lite"/>
    </source>
</evidence>
<evidence type="ECO:0000313" key="2">
    <source>
        <dbReference type="EMBL" id="MFD2629663.1"/>
    </source>
</evidence>